<dbReference type="Gramene" id="HORVU.MOREX.r3.1HG0070480.1">
    <property type="protein sequence ID" value="HORVU.MOREX.r3.1HG0070480.1"/>
    <property type="gene ID" value="HORVU.MOREX.r3.1HG0070480"/>
</dbReference>
<reference evidence="3" key="3">
    <citation type="submission" date="2020-10" db="EMBL/GenBank/DDBJ databases">
        <authorList>
            <person name="Scholz U."/>
            <person name="Mascher M."/>
            <person name="Fiebig A."/>
        </authorList>
    </citation>
    <scope>NUCLEOTIDE SEQUENCE [LARGE SCALE GENOMIC DNA]</scope>
    <source>
        <strain evidence="3">cv. Morex</strain>
    </source>
</reference>
<dbReference type="Gramene" id="HORVU.MOREX.r2.1HG0056790.1">
    <property type="protein sequence ID" value="HORVU.MOREX.r2.1HG0056790.1"/>
    <property type="gene ID" value="HORVU.MOREX.r2.1HG0056790"/>
</dbReference>
<name>F2DIV6_HORVV</name>
<reference evidence="3" key="4">
    <citation type="submission" date="2022-01" db="UniProtKB">
        <authorList>
            <consortium name="EnsemblPlants"/>
        </authorList>
    </citation>
    <scope>IDENTIFICATION</scope>
    <source>
        <strain evidence="3">subsp. vulgare</strain>
    </source>
</reference>
<accession>F2DIV6</accession>
<keyword evidence="1" id="KW-0175">Coiled coil</keyword>
<keyword evidence="4" id="KW-1185">Reference proteome</keyword>
<organism evidence="2">
    <name type="scientific">Hordeum vulgare subsp. vulgare</name>
    <name type="common">Domesticated barley</name>
    <dbReference type="NCBI Taxonomy" id="112509"/>
    <lineage>
        <taxon>Eukaryota</taxon>
        <taxon>Viridiplantae</taxon>
        <taxon>Streptophyta</taxon>
        <taxon>Embryophyta</taxon>
        <taxon>Tracheophyta</taxon>
        <taxon>Spermatophyta</taxon>
        <taxon>Magnoliopsida</taxon>
        <taxon>Liliopsida</taxon>
        <taxon>Poales</taxon>
        <taxon>Poaceae</taxon>
        <taxon>BOP clade</taxon>
        <taxon>Pooideae</taxon>
        <taxon>Triticodae</taxon>
        <taxon>Triticeae</taxon>
        <taxon>Hordeinae</taxon>
        <taxon>Hordeum</taxon>
    </lineage>
</organism>
<dbReference type="EMBL" id="AK363824">
    <property type="protein sequence ID" value="BAJ95027.1"/>
    <property type="molecule type" value="mRNA"/>
</dbReference>
<evidence type="ECO:0000313" key="3">
    <source>
        <dbReference type="EnsemblPlants" id="HORVU.MOREX.r3.1HG0070480.1"/>
    </source>
</evidence>
<protein>
    <submittedName>
        <fullName evidence="2">Predicted protein</fullName>
    </submittedName>
</protein>
<dbReference type="RefSeq" id="XP_044977187.1">
    <property type="nucleotide sequence ID" value="XM_045121252.1"/>
</dbReference>
<reference evidence="2" key="1">
    <citation type="journal article" date="2011" name="Plant Physiol.">
        <title>Comprehensive sequence analysis of 24,783 barley full-length cDNAs derived from 12 clone libraries.</title>
        <authorList>
            <person name="Matsumoto T."/>
            <person name="Tanaka T."/>
            <person name="Sakai H."/>
            <person name="Amano N."/>
            <person name="Kanamori H."/>
            <person name="Kurita K."/>
            <person name="Kikuta A."/>
            <person name="Kamiya K."/>
            <person name="Yamamoto M."/>
            <person name="Ikawa H."/>
            <person name="Fujii N."/>
            <person name="Hori K."/>
            <person name="Itoh T."/>
            <person name="Sato K."/>
        </authorList>
    </citation>
    <scope>NUCLEOTIDE SEQUENCE</scope>
    <source>
        <tissue evidence="2">Shoot and root</tissue>
    </source>
</reference>
<dbReference type="GeneID" id="123444511"/>
<evidence type="ECO:0000313" key="4">
    <source>
        <dbReference type="Proteomes" id="UP000011116"/>
    </source>
</evidence>
<proteinExistence type="evidence at transcript level"/>
<sequence length="357" mass="39464">MYRAAAAAAMAISRSSSSVVRSSLARGGVYGGAERRRWARRFAAKEVNFGFEARAAILQGTNDPADAIKNMESDSSADNVGASLVKQVADATRNSGTTCGSAPIQGYKATSVITSYLKCNAWMMESTAEINQKCRLLPIFAEDADGEPLSMIVLNDACAKICSVRVLGFREINSVNWNRMAVSTGGKLACRLFCTDSKVKIDNRGGKGQQEEYTFFEMLKLAIKSLLSKVKSLLDGEITELQRVCFLALSVLSAIQYGCYTLETADAHHSRKVDARFTDEELKLETWRNERELILVNRKRDAALFAAEEAEVRCQESAKHAENLEKDLAKLGRQISYLSKEVIELRWLHMVMGESKD</sequence>
<reference evidence="4" key="2">
    <citation type="journal article" date="2012" name="Nature">
        <title>A physical, genetic and functional sequence assembly of the barley genome.</title>
        <authorList>
            <consortium name="The International Barley Genome Sequencing Consortium"/>
            <person name="Mayer K.F."/>
            <person name="Waugh R."/>
            <person name="Brown J.W."/>
            <person name="Schulman A."/>
            <person name="Langridge P."/>
            <person name="Platzer M."/>
            <person name="Fincher G.B."/>
            <person name="Muehlbauer G.J."/>
            <person name="Sato K."/>
            <person name="Close T.J."/>
            <person name="Wise R.P."/>
            <person name="Stein N."/>
        </authorList>
    </citation>
    <scope>NUCLEOTIDE SEQUENCE [LARGE SCALE GENOMIC DNA]</scope>
    <source>
        <strain evidence="4">cv. Morex</strain>
    </source>
</reference>
<dbReference type="EnsemblPlants" id="HORVU.MOREX.r3.1HG0070480.1">
    <property type="protein sequence ID" value="HORVU.MOREX.r3.1HG0070480.1"/>
    <property type="gene ID" value="HORVU.MOREX.r3.1HG0070480"/>
</dbReference>
<evidence type="ECO:0000313" key="2">
    <source>
        <dbReference type="EMBL" id="BAJ95027.1"/>
    </source>
</evidence>
<gene>
    <name evidence="3" type="primary">LOC123444511</name>
</gene>
<dbReference type="Proteomes" id="UP000011116">
    <property type="component" value="Chromosome 1H"/>
</dbReference>
<feature type="coiled-coil region" evidence="1">
    <location>
        <begin position="307"/>
        <end position="341"/>
    </location>
</feature>
<dbReference type="AlphaFoldDB" id="F2DIV6"/>
<evidence type="ECO:0000256" key="1">
    <source>
        <dbReference type="SAM" id="Coils"/>
    </source>
</evidence>